<protein>
    <submittedName>
        <fullName evidence="1">Uncharacterized protein</fullName>
    </submittedName>
</protein>
<gene>
    <name evidence="1" type="ORF">L6452_26180</name>
</gene>
<evidence type="ECO:0000313" key="1">
    <source>
        <dbReference type="EMBL" id="KAI3707554.1"/>
    </source>
</evidence>
<proteinExistence type="predicted"/>
<keyword evidence="2" id="KW-1185">Reference proteome</keyword>
<sequence>MRTRANEGYGTLRATKGGREDIERLRARVNTPAIGHNSEEKRLARLLLSFSFSFSLVCGATKLITLSIKACLLKPSRGEETRSRKR</sequence>
<accession>A0ACB9AC20</accession>
<organism evidence="1 2">
    <name type="scientific">Arctium lappa</name>
    <name type="common">Greater burdock</name>
    <name type="synonym">Lappa major</name>
    <dbReference type="NCBI Taxonomy" id="4217"/>
    <lineage>
        <taxon>Eukaryota</taxon>
        <taxon>Viridiplantae</taxon>
        <taxon>Streptophyta</taxon>
        <taxon>Embryophyta</taxon>
        <taxon>Tracheophyta</taxon>
        <taxon>Spermatophyta</taxon>
        <taxon>Magnoliopsida</taxon>
        <taxon>eudicotyledons</taxon>
        <taxon>Gunneridae</taxon>
        <taxon>Pentapetalae</taxon>
        <taxon>asterids</taxon>
        <taxon>campanulids</taxon>
        <taxon>Asterales</taxon>
        <taxon>Asteraceae</taxon>
        <taxon>Carduoideae</taxon>
        <taxon>Cardueae</taxon>
        <taxon>Arctiinae</taxon>
        <taxon>Arctium</taxon>
    </lineage>
</organism>
<dbReference type="EMBL" id="CM042054">
    <property type="protein sequence ID" value="KAI3707554.1"/>
    <property type="molecule type" value="Genomic_DNA"/>
</dbReference>
<dbReference type="Proteomes" id="UP001055879">
    <property type="component" value="Linkage Group LG08"/>
</dbReference>
<name>A0ACB9AC20_ARCLA</name>
<reference evidence="2" key="1">
    <citation type="journal article" date="2022" name="Mol. Ecol. Resour.">
        <title>The genomes of chicory, endive, great burdock and yacon provide insights into Asteraceae palaeo-polyploidization history and plant inulin production.</title>
        <authorList>
            <person name="Fan W."/>
            <person name="Wang S."/>
            <person name="Wang H."/>
            <person name="Wang A."/>
            <person name="Jiang F."/>
            <person name="Liu H."/>
            <person name="Zhao H."/>
            <person name="Xu D."/>
            <person name="Zhang Y."/>
        </authorList>
    </citation>
    <scope>NUCLEOTIDE SEQUENCE [LARGE SCALE GENOMIC DNA]</scope>
    <source>
        <strain evidence="2">cv. Niubang</strain>
    </source>
</reference>
<evidence type="ECO:0000313" key="2">
    <source>
        <dbReference type="Proteomes" id="UP001055879"/>
    </source>
</evidence>
<comment type="caution">
    <text evidence="1">The sequence shown here is derived from an EMBL/GenBank/DDBJ whole genome shotgun (WGS) entry which is preliminary data.</text>
</comment>
<reference evidence="1 2" key="2">
    <citation type="journal article" date="2022" name="Mol. Ecol. Resour.">
        <title>The genomes of chicory, endive, great burdock and yacon provide insights into Asteraceae paleo-polyploidization history and plant inulin production.</title>
        <authorList>
            <person name="Fan W."/>
            <person name="Wang S."/>
            <person name="Wang H."/>
            <person name="Wang A."/>
            <person name="Jiang F."/>
            <person name="Liu H."/>
            <person name="Zhao H."/>
            <person name="Xu D."/>
            <person name="Zhang Y."/>
        </authorList>
    </citation>
    <scope>NUCLEOTIDE SEQUENCE [LARGE SCALE GENOMIC DNA]</scope>
    <source>
        <strain evidence="2">cv. Niubang</strain>
    </source>
</reference>